<evidence type="ECO:0000313" key="1">
    <source>
        <dbReference type="EMBL" id="NBI33616.1"/>
    </source>
</evidence>
<proteinExistence type="predicted"/>
<sequence length="77" mass="8295">MANRRISCPSCRESTLDVTRYDSMMVLKSDVALFSLHCPACGARVSAIQSIPFSLRGQVAEAAAKVHAGMLKDSHAE</sequence>
<keyword evidence="1" id="KW-0436">Ligase</keyword>
<name>A0A7C9JCQ0_9BACT</name>
<reference evidence="1" key="1">
    <citation type="submission" date="2018-08" db="EMBL/GenBank/DDBJ databases">
        <title>Murine metabolic-syndrome-specific gut microbial biobank.</title>
        <authorList>
            <person name="Liu C."/>
        </authorList>
    </citation>
    <scope>NUCLEOTIDE SEQUENCE [LARGE SCALE GENOMIC DNA]</scope>
    <source>
        <strain evidence="1">Z82</strain>
    </source>
</reference>
<dbReference type="EMBL" id="QWKH01000003">
    <property type="protein sequence ID" value="NBI33616.1"/>
    <property type="molecule type" value="Genomic_DNA"/>
</dbReference>
<dbReference type="AlphaFoldDB" id="A0A7C9JCQ0"/>
<gene>
    <name evidence="1" type="ORF">D1639_00900</name>
</gene>
<dbReference type="GO" id="GO:0016874">
    <property type="term" value="F:ligase activity"/>
    <property type="evidence" value="ECO:0007669"/>
    <property type="project" value="UniProtKB-KW"/>
</dbReference>
<comment type="caution">
    <text evidence="1">The sequence shown here is derived from an EMBL/GenBank/DDBJ whole genome shotgun (WGS) entry which is preliminary data.</text>
</comment>
<protein>
    <submittedName>
        <fullName evidence="1">UDP-N-acetylmuramoylalanyl-D-glutamate--2, 6-diaminopimelate ligase</fullName>
    </submittedName>
</protein>
<accession>A0A7C9JCQ0</accession>
<organism evidence="1">
    <name type="scientific">Muribaculaceae bacterium Z82</name>
    <dbReference type="NCBI Taxonomy" id="2304548"/>
    <lineage>
        <taxon>Bacteria</taxon>
        <taxon>Pseudomonadati</taxon>
        <taxon>Bacteroidota</taxon>
        <taxon>Bacteroidia</taxon>
        <taxon>Bacteroidales</taxon>
        <taxon>Muribaculaceae</taxon>
    </lineage>
</organism>